<comment type="function">
    <text evidence="6">Participates in efficiency of electron transfer from plastocyanin to P700 (or cytochrome c553 in algae and cyanobacteria). This plastocyanin-docking protein contributes to the specific association of plastocyanin to PSI.</text>
</comment>
<evidence type="ECO:0000256" key="1">
    <source>
        <dbReference type="ARBA" id="ARBA00008386"/>
    </source>
</evidence>
<keyword evidence="6" id="KW-0472">Membrane</keyword>
<dbReference type="GO" id="GO:0015979">
    <property type="term" value="P:photosynthesis"/>
    <property type="evidence" value="ECO:0007669"/>
    <property type="project" value="UniProtKB-UniRule"/>
</dbReference>
<sequence>MRRLFALVLAICLMFNFAPPAKALGADLVPCKDSPAFQERAAEARNTTGDPASGQKRFERYSQALCGPEGLPHLIVDGRLDRAGDFLIPGILFLYIAGWIGWVGRAYLQAVKKEGGDVERKEIMIEVPKALSLMLSGFTWPLAAVKELLSGELTAKDTEIPISPR</sequence>
<dbReference type="AlphaFoldDB" id="A0A2L2FQ75"/>
<proteinExistence type="inferred from homology"/>
<dbReference type="Pfam" id="PF02507">
    <property type="entry name" value="PSI_PsaF"/>
    <property type="match status" value="1"/>
</dbReference>
<feature type="signal peptide" evidence="7">
    <location>
        <begin position="1"/>
        <end position="23"/>
    </location>
</feature>
<comment type="subcellular location">
    <subcellularLocation>
        <location evidence="6">Cellular thylakoid membrane</location>
    </subcellularLocation>
</comment>
<evidence type="ECO:0000256" key="6">
    <source>
        <dbReference type="RuleBase" id="RU368107"/>
    </source>
</evidence>
<reference evidence="8" key="1">
    <citation type="submission" date="2017-02" db="EMBL/GenBank/DDBJ databases">
        <title>Tetrameric Photosystem I Widespread in Cyanobacteria: Implications in Physiology and Evolution.</title>
        <authorList>
            <person name="Li M."/>
            <person name="Witt T.A."/>
            <person name="Bruce B.D."/>
        </authorList>
    </citation>
    <scope>NUCLEOTIDE SEQUENCE</scope>
    <source>
        <strain evidence="8">UTEX B 2660</strain>
    </source>
</reference>
<dbReference type="InterPro" id="IPR003666">
    <property type="entry name" value="PSI_PsaF"/>
</dbReference>
<dbReference type="PANTHER" id="PTHR34939:SF1">
    <property type="entry name" value="PHOTOSYSTEM I REACTION CENTER SUBUNIT III, CHLOROPLASTIC"/>
    <property type="match status" value="1"/>
</dbReference>
<keyword evidence="6" id="KW-0812">Transmembrane</keyword>
<feature type="chain" id="PRO_5015104669" description="Photosystem I reaction center subunit III" evidence="7">
    <location>
        <begin position="24"/>
        <end position="165"/>
    </location>
</feature>
<dbReference type="EMBL" id="KY575419">
    <property type="protein sequence ID" value="AVG72879.1"/>
    <property type="molecule type" value="Genomic_DNA"/>
</dbReference>
<organism evidence="8">
    <name type="scientific">Spirirestis rafaelensis SRS70</name>
    <dbReference type="NCBI Taxonomy" id="119528"/>
    <lineage>
        <taxon>Bacteria</taxon>
        <taxon>Bacillati</taxon>
        <taxon>Cyanobacteriota</taxon>
        <taxon>Cyanophyceae</taxon>
        <taxon>Nostocales</taxon>
        <taxon>Tolypothrichaceae</taxon>
        <taxon>Spirirestis</taxon>
    </lineage>
</organism>
<dbReference type="InterPro" id="IPR036577">
    <property type="entry name" value="PSI_PsaF_sf"/>
</dbReference>
<name>A0A2L2FQ75_9CYAN</name>
<keyword evidence="4 6" id="KW-0603">Photosystem I</keyword>
<evidence type="ECO:0000256" key="4">
    <source>
        <dbReference type="ARBA" id="ARBA00022836"/>
    </source>
</evidence>
<evidence type="ECO:0000256" key="7">
    <source>
        <dbReference type="SAM" id="SignalP"/>
    </source>
</evidence>
<dbReference type="PANTHER" id="PTHR34939">
    <property type="entry name" value="PHOTOSYSTEM I REACTION CENTER SUBUNIT III, CHLOROPLASTIC"/>
    <property type="match status" value="1"/>
</dbReference>
<keyword evidence="6 7" id="KW-0732">Signal</keyword>
<evidence type="ECO:0000256" key="3">
    <source>
        <dbReference type="ARBA" id="ARBA00022531"/>
    </source>
</evidence>
<gene>
    <name evidence="8" type="primary">psaF</name>
</gene>
<dbReference type="SUPFAM" id="SSF81536">
    <property type="entry name" value="Subunit III of photosystem I reaction centre, PsaF"/>
    <property type="match status" value="1"/>
</dbReference>
<accession>A0A2L2FQ75</accession>
<keyword evidence="6" id="KW-0793">Thylakoid</keyword>
<keyword evidence="3 6" id="KW-0602">Photosynthesis</keyword>
<comment type="similarity">
    <text evidence="1 6">Belongs to the PsaF family.</text>
</comment>
<dbReference type="Gene3D" id="1.10.8.110">
    <property type="entry name" value="Photosystem I PsaF, reaction centre subunit III"/>
    <property type="match status" value="1"/>
</dbReference>
<protein>
    <recommendedName>
        <fullName evidence="2 6">Photosystem I reaction center subunit III</fullName>
    </recommendedName>
    <alternativeName>
        <fullName evidence="5 6">PSI-F</fullName>
    </alternativeName>
</protein>
<evidence type="ECO:0000256" key="2">
    <source>
        <dbReference type="ARBA" id="ARBA00016492"/>
    </source>
</evidence>
<evidence type="ECO:0000313" key="8">
    <source>
        <dbReference type="EMBL" id="AVG72879.1"/>
    </source>
</evidence>
<keyword evidence="6" id="KW-1133">Transmembrane helix</keyword>
<dbReference type="GO" id="GO:0009538">
    <property type="term" value="C:photosystem I reaction center"/>
    <property type="evidence" value="ECO:0007669"/>
    <property type="project" value="UniProtKB-UniRule"/>
</dbReference>
<evidence type="ECO:0000256" key="5">
    <source>
        <dbReference type="ARBA" id="ARBA00033433"/>
    </source>
</evidence>
<dbReference type="GO" id="GO:0031676">
    <property type="term" value="C:plasma membrane-derived thylakoid membrane"/>
    <property type="evidence" value="ECO:0007669"/>
    <property type="project" value="UniProtKB-SubCell"/>
</dbReference>
<feature type="transmembrane region" description="Helical" evidence="6">
    <location>
        <begin position="86"/>
        <end position="104"/>
    </location>
</feature>